<dbReference type="Gene3D" id="6.20.50.20">
    <property type="match status" value="1"/>
</dbReference>
<protein>
    <submittedName>
        <fullName evidence="10">Uncharacterized protein</fullName>
    </submittedName>
</protein>
<dbReference type="eggNOG" id="KOG4394">
    <property type="taxonomic scope" value="Eukaryota"/>
</dbReference>
<evidence type="ECO:0000313" key="11">
    <source>
        <dbReference type="Proteomes" id="UP000001357"/>
    </source>
</evidence>
<dbReference type="STRING" id="81824.A9V6R5"/>
<dbReference type="GO" id="GO:0005655">
    <property type="term" value="C:nucleolar ribonuclease P complex"/>
    <property type="evidence" value="ECO:0000318"/>
    <property type="project" value="GO_Central"/>
</dbReference>
<evidence type="ECO:0000256" key="2">
    <source>
        <dbReference type="ARBA" id="ARBA00022694"/>
    </source>
</evidence>
<dbReference type="PANTHER" id="PTHR14742:SF0">
    <property type="entry name" value="RIBONUCLEASE P PROTEIN SUBUNIT P21"/>
    <property type="match status" value="1"/>
</dbReference>
<keyword evidence="6" id="KW-0378">Hydrolase</keyword>
<keyword evidence="5" id="KW-0255">Endonuclease</keyword>
<keyword evidence="3" id="KW-0540">Nuclease</keyword>
<dbReference type="GeneID" id="5893601"/>
<gene>
    <name evidence="10" type="ORF">MONBRDRAFT_33642</name>
</gene>
<evidence type="ECO:0000256" key="7">
    <source>
        <dbReference type="ARBA" id="ARBA00022833"/>
    </source>
</evidence>
<evidence type="ECO:0000256" key="6">
    <source>
        <dbReference type="ARBA" id="ARBA00022801"/>
    </source>
</evidence>
<organism evidence="10 11">
    <name type="scientific">Monosiga brevicollis</name>
    <name type="common">Choanoflagellate</name>
    <dbReference type="NCBI Taxonomy" id="81824"/>
    <lineage>
        <taxon>Eukaryota</taxon>
        <taxon>Choanoflagellata</taxon>
        <taxon>Craspedida</taxon>
        <taxon>Salpingoecidae</taxon>
        <taxon>Monosiga</taxon>
    </lineage>
</organism>
<dbReference type="HAMAP" id="MF_00757">
    <property type="entry name" value="RNase_P_4"/>
    <property type="match status" value="1"/>
</dbReference>
<dbReference type="GO" id="GO:0046872">
    <property type="term" value="F:metal ion binding"/>
    <property type="evidence" value="ECO:0007669"/>
    <property type="project" value="UniProtKB-KW"/>
</dbReference>
<feature type="region of interest" description="Disordered" evidence="9">
    <location>
        <begin position="109"/>
        <end position="154"/>
    </location>
</feature>
<evidence type="ECO:0000256" key="8">
    <source>
        <dbReference type="ARBA" id="ARBA00038402"/>
    </source>
</evidence>
<dbReference type="FunCoup" id="A9V6R5">
    <property type="interactions" value="12"/>
</dbReference>
<evidence type="ECO:0000256" key="5">
    <source>
        <dbReference type="ARBA" id="ARBA00022759"/>
    </source>
</evidence>
<dbReference type="InterPro" id="IPR007175">
    <property type="entry name" value="Rpr2/Snm1/Rpp21"/>
</dbReference>
<dbReference type="RefSeq" id="XP_001748326.1">
    <property type="nucleotide sequence ID" value="XM_001748274.1"/>
</dbReference>
<accession>A9V6R5</accession>
<name>A9V6R5_MONBE</name>
<keyword evidence="2" id="KW-0819">tRNA processing</keyword>
<dbReference type="InterPro" id="IPR016432">
    <property type="entry name" value="RNP4"/>
</dbReference>
<keyword evidence="1" id="KW-0963">Cytoplasm</keyword>
<reference evidence="10 11" key="1">
    <citation type="journal article" date="2008" name="Nature">
        <title>The genome of the choanoflagellate Monosiga brevicollis and the origin of metazoans.</title>
        <authorList>
            <consortium name="JGI Sequencing"/>
            <person name="King N."/>
            <person name="Westbrook M.J."/>
            <person name="Young S.L."/>
            <person name="Kuo A."/>
            <person name="Abedin M."/>
            <person name="Chapman J."/>
            <person name="Fairclough S."/>
            <person name="Hellsten U."/>
            <person name="Isogai Y."/>
            <person name="Letunic I."/>
            <person name="Marr M."/>
            <person name="Pincus D."/>
            <person name="Putnam N."/>
            <person name="Rokas A."/>
            <person name="Wright K.J."/>
            <person name="Zuzow R."/>
            <person name="Dirks W."/>
            <person name="Good M."/>
            <person name="Goodstein D."/>
            <person name="Lemons D."/>
            <person name="Li W."/>
            <person name="Lyons J.B."/>
            <person name="Morris A."/>
            <person name="Nichols S."/>
            <person name="Richter D.J."/>
            <person name="Salamov A."/>
            <person name="Bork P."/>
            <person name="Lim W.A."/>
            <person name="Manning G."/>
            <person name="Miller W.T."/>
            <person name="McGinnis W."/>
            <person name="Shapiro H."/>
            <person name="Tjian R."/>
            <person name="Grigoriev I.V."/>
            <person name="Rokhsar D."/>
        </authorList>
    </citation>
    <scope>NUCLEOTIDE SEQUENCE [LARGE SCALE GENOMIC DNA]</scope>
    <source>
        <strain evidence="11">MX1 / ATCC 50154</strain>
    </source>
</reference>
<proteinExistence type="inferred from homology"/>
<dbReference type="Proteomes" id="UP000001357">
    <property type="component" value="Unassembled WGS sequence"/>
</dbReference>
<dbReference type="GO" id="GO:0001682">
    <property type="term" value="P:tRNA 5'-leader removal"/>
    <property type="evidence" value="ECO:0007669"/>
    <property type="project" value="InterPro"/>
</dbReference>
<keyword evidence="11" id="KW-1185">Reference proteome</keyword>
<dbReference type="Gene3D" id="1.20.5.420">
    <property type="entry name" value="Immunoglobulin FC, subunit C"/>
    <property type="match status" value="1"/>
</dbReference>
<dbReference type="GO" id="GO:0008033">
    <property type="term" value="P:tRNA processing"/>
    <property type="evidence" value="ECO:0000318"/>
    <property type="project" value="GO_Central"/>
</dbReference>
<evidence type="ECO:0000313" key="10">
    <source>
        <dbReference type="EMBL" id="EDQ86781.1"/>
    </source>
</evidence>
<evidence type="ECO:0000256" key="9">
    <source>
        <dbReference type="SAM" id="MobiDB-lite"/>
    </source>
</evidence>
<dbReference type="EMBL" id="CH991563">
    <property type="protein sequence ID" value="EDQ86781.1"/>
    <property type="molecule type" value="Genomic_DNA"/>
</dbReference>
<dbReference type="GO" id="GO:0016787">
    <property type="term" value="F:hydrolase activity"/>
    <property type="evidence" value="ECO:0007669"/>
    <property type="project" value="UniProtKB-KW"/>
</dbReference>
<dbReference type="GO" id="GO:0004519">
    <property type="term" value="F:endonuclease activity"/>
    <property type="evidence" value="ECO:0007669"/>
    <property type="project" value="UniProtKB-KW"/>
</dbReference>
<keyword evidence="4" id="KW-0479">Metal-binding</keyword>
<sequence length="154" mass="17417">MPKDKDKSKRPPLKDREAYERMSFLFQAARSVLTENAPLQVELSRHYVICMRAIARRLVARLDPTLKRQICQQCWVVLVPGITSKQAIRSGKLRIDCLSCGHQRRLPIDNRSHELATTRPAGPGRSGFLDSMPPHPKKKQQQPPPPSSTEPSTS</sequence>
<dbReference type="Pfam" id="PF04032">
    <property type="entry name" value="Rpr2"/>
    <property type="match status" value="1"/>
</dbReference>
<keyword evidence="7" id="KW-0862">Zinc</keyword>
<dbReference type="PANTHER" id="PTHR14742">
    <property type="entry name" value="RIBONUCLEASE P SUBUNIT P21"/>
    <property type="match status" value="1"/>
</dbReference>
<dbReference type="KEGG" id="mbr:MONBRDRAFT_33642"/>
<dbReference type="InParanoid" id="A9V6R5"/>
<comment type="similarity">
    <text evidence="8">Belongs to the eukaryotic/archaeal RNase P protein component 4 family.</text>
</comment>
<evidence type="ECO:0000256" key="3">
    <source>
        <dbReference type="ARBA" id="ARBA00022722"/>
    </source>
</evidence>
<dbReference type="AlphaFoldDB" id="A9V6R5"/>
<evidence type="ECO:0000256" key="1">
    <source>
        <dbReference type="ARBA" id="ARBA00022490"/>
    </source>
</evidence>
<evidence type="ECO:0000256" key="4">
    <source>
        <dbReference type="ARBA" id="ARBA00022723"/>
    </source>
</evidence>